<dbReference type="PANTHER" id="PTHR48079">
    <property type="entry name" value="PROTEIN YEEZ"/>
    <property type="match status" value="1"/>
</dbReference>
<gene>
    <name evidence="3" type="ORF">BDV95DRAFT_659773</name>
</gene>
<dbReference type="Gene3D" id="3.40.50.720">
    <property type="entry name" value="NAD(P)-binding Rossmann-like Domain"/>
    <property type="match status" value="1"/>
</dbReference>
<evidence type="ECO:0000313" key="3">
    <source>
        <dbReference type="EMBL" id="KAF2873538.1"/>
    </source>
</evidence>
<feature type="domain" description="NAD-dependent epimerase/dehydratase" evidence="1">
    <location>
        <begin position="155"/>
        <end position="233"/>
    </location>
</feature>
<dbReference type="SUPFAM" id="SSF51735">
    <property type="entry name" value="NAD(P)-binding Rossmann-fold domains"/>
    <property type="match status" value="1"/>
</dbReference>
<dbReference type="InterPro" id="IPR036291">
    <property type="entry name" value="NAD(P)-bd_dom_sf"/>
</dbReference>
<evidence type="ECO:0000259" key="1">
    <source>
        <dbReference type="Pfam" id="PF01370"/>
    </source>
</evidence>
<comment type="caution">
    <text evidence="3">The sequence shown here is derived from an EMBL/GenBank/DDBJ whole genome shotgun (WGS) entry which is preliminary data.</text>
</comment>
<protein>
    <submittedName>
        <fullName evidence="3">NAD(P)-binding protein</fullName>
    </submittedName>
</protein>
<evidence type="ECO:0000259" key="2">
    <source>
        <dbReference type="Pfam" id="PF05368"/>
    </source>
</evidence>
<dbReference type="EMBL" id="JAADJZ010000007">
    <property type="protein sequence ID" value="KAF2873538.1"/>
    <property type="molecule type" value="Genomic_DNA"/>
</dbReference>
<proteinExistence type="predicted"/>
<dbReference type="InterPro" id="IPR008030">
    <property type="entry name" value="NmrA-like"/>
</dbReference>
<feature type="domain" description="NmrA-like" evidence="2">
    <location>
        <begin position="4"/>
        <end position="77"/>
    </location>
</feature>
<sequence length="339" mass="36959">MAPKIFVTGGTGYIGGSVLHTIVTSHPDYEVSVLLRNIPDAFSSTYPNVKIIKGDYDSFDVLADAASKANLVVHNGNSDHEPSLNAIIAGLLRRSTPGFLMHLSGTAVVVDLHAEKYLGKAEPKIWSDTSNLADIWALPDTAPHRNTEKILNETVAKHGDKINIAIMCPPDIYGRGKGLAKTWSAYVPMFIDEAKKLGAAFYYGDGSNFKSWVHIEDLMHWYLKVVEAAASGGGGLDWGKDGYYFAGTQEVSQLDIAKVAGPVLKKHGVIQNGEPQQISLSTLDSMLQAVPYPKISRYMFALNSRTRPERAQKLWGYKGSAPGLLEVLEQDIADSVEKK</sequence>
<dbReference type="PANTHER" id="PTHR48079:SF6">
    <property type="entry name" value="NAD(P)-BINDING DOMAIN-CONTAINING PROTEIN-RELATED"/>
    <property type="match status" value="1"/>
</dbReference>
<dbReference type="GO" id="GO:0005737">
    <property type="term" value="C:cytoplasm"/>
    <property type="evidence" value="ECO:0007669"/>
    <property type="project" value="TreeGrafter"/>
</dbReference>
<evidence type="ECO:0000313" key="4">
    <source>
        <dbReference type="Proteomes" id="UP000481861"/>
    </source>
</evidence>
<dbReference type="OrthoDB" id="2130169at2759"/>
<reference evidence="3 4" key="1">
    <citation type="submission" date="2020-01" db="EMBL/GenBank/DDBJ databases">
        <authorList>
            <consortium name="DOE Joint Genome Institute"/>
            <person name="Haridas S."/>
            <person name="Albert R."/>
            <person name="Binder M."/>
            <person name="Bloem J."/>
            <person name="Labutti K."/>
            <person name="Salamov A."/>
            <person name="Andreopoulos B."/>
            <person name="Baker S.E."/>
            <person name="Barry K."/>
            <person name="Bills G."/>
            <person name="Bluhm B.H."/>
            <person name="Cannon C."/>
            <person name="Castanera R."/>
            <person name="Culley D.E."/>
            <person name="Daum C."/>
            <person name="Ezra D."/>
            <person name="Gonzalez J.B."/>
            <person name="Henrissat B."/>
            <person name="Kuo A."/>
            <person name="Liang C."/>
            <person name="Lipzen A."/>
            <person name="Lutzoni F."/>
            <person name="Magnuson J."/>
            <person name="Mondo S."/>
            <person name="Nolan M."/>
            <person name="Ohm R."/>
            <person name="Pangilinan J."/>
            <person name="Park H.-J.H."/>
            <person name="Ramirez L."/>
            <person name="Alfaro M."/>
            <person name="Sun H."/>
            <person name="Tritt A."/>
            <person name="Yoshinaga Y."/>
            <person name="Zwiers L.-H.L."/>
            <person name="Turgeon B.G."/>
            <person name="Goodwin S.B."/>
            <person name="Spatafora J.W."/>
            <person name="Crous P.W."/>
            <person name="Grigoriev I.V."/>
        </authorList>
    </citation>
    <scope>NUCLEOTIDE SEQUENCE [LARGE SCALE GENOMIC DNA]</scope>
    <source>
        <strain evidence="3 4">CBS 611.86</strain>
    </source>
</reference>
<name>A0A7C8MAE4_9PLEO</name>
<dbReference type="Proteomes" id="UP000481861">
    <property type="component" value="Unassembled WGS sequence"/>
</dbReference>
<accession>A0A7C8MAE4</accession>
<dbReference type="InterPro" id="IPR001509">
    <property type="entry name" value="Epimerase_deHydtase"/>
</dbReference>
<dbReference type="InterPro" id="IPR051783">
    <property type="entry name" value="NAD(P)-dependent_oxidoreduct"/>
</dbReference>
<dbReference type="Pfam" id="PF01370">
    <property type="entry name" value="Epimerase"/>
    <property type="match status" value="1"/>
</dbReference>
<dbReference type="AlphaFoldDB" id="A0A7C8MAE4"/>
<keyword evidence="4" id="KW-1185">Reference proteome</keyword>
<dbReference type="Pfam" id="PF05368">
    <property type="entry name" value="NmrA"/>
    <property type="match status" value="1"/>
</dbReference>
<organism evidence="3 4">
    <name type="scientific">Massariosphaeria phaeospora</name>
    <dbReference type="NCBI Taxonomy" id="100035"/>
    <lineage>
        <taxon>Eukaryota</taxon>
        <taxon>Fungi</taxon>
        <taxon>Dikarya</taxon>
        <taxon>Ascomycota</taxon>
        <taxon>Pezizomycotina</taxon>
        <taxon>Dothideomycetes</taxon>
        <taxon>Pleosporomycetidae</taxon>
        <taxon>Pleosporales</taxon>
        <taxon>Pleosporales incertae sedis</taxon>
        <taxon>Massariosphaeria</taxon>
    </lineage>
</organism>
<dbReference type="GO" id="GO:0004029">
    <property type="term" value="F:aldehyde dehydrogenase (NAD+) activity"/>
    <property type="evidence" value="ECO:0007669"/>
    <property type="project" value="TreeGrafter"/>
</dbReference>